<evidence type="ECO:0000256" key="1">
    <source>
        <dbReference type="SAM" id="MobiDB-lite"/>
    </source>
</evidence>
<accession>A0A8H3TXN5</accession>
<evidence type="ECO:0000313" key="4">
    <source>
        <dbReference type="Proteomes" id="UP000620104"/>
    </source>
</evidence>
<sequence length="637" mass="71417">MLRPKPGAIVRLLSPPPPAAPAARANPTFPLEFHKRRKGVGYYLALAVVGVVFSSTWVAAAWIVWYAVRGKDVRGVSGVLAFIGLVVAVAEVLFFLYQRYIISIIQRPAPPSTLTPDECRAFFIKMLQTGMTDDAGGAESVPSASEIQERLEDAIDLVREDSPSSTDVSEDPASSATTVVDTSSPTLRHRKPSTRTNEASSAHKGTGTPMVKLHRLASADPRAIEFREKMRNWFGRRPWDTITRPVVLHWLAWSCCNLSYAEASRSPVQMTLLEASLDLLEARTGTTFPDPDPEPAEEDTHVGRLARGRVRDVGKLMRLTLDPVNTRTRPLGVYAARAGMDWWLKRGVYRRMGFEVYREGDLEYLLRIPPEWTPEKQDSEGWDPIVYIHGLGFGLVSLQNIHVLQSLVHRLPHNPLIVPIQPHISMHIFHPRHLKPPSRGETTAAIRAICARWGFWPAERLSRESLAGHNARGSNVDSPRRGIVVFSHSNGSIAHGWLIKDCPEMILRSALVDPVVFCLWEGDVCYNFCYREPHNTIELLLHWFIASEIGIATSIQRHFDWSANTLFHDEIPHAHDPRRTLVVLGGEDVIIDAWRVKGYLNRHGMRESIVFDSLANHGEGLRGDALERIIKFLKGQA</sequence>
<dbReference type="OrthoDB" id="6431331at2759"/>
<organism evidence="3 4">
    <name type="scientific">Naganishia liquefaciens</name>
    <dbReference type="NCBI Taxonomy" id="104408"/>
    <lineage>
        <taxon>Eukaryota</taxon>
        <taxon>Fungi</taxon>
        <taxon>Dikarya</taxon>
        <taxon>Basidiomycota</taxon>
        <taxon>Agaricomycotina</taxon>
        <taxon>Tremellomycetes</taxon>
        <taxon>Filobasidiales</taxon>
        <taxon>Filobasidiaceae</taxon>
        <taxon>Naganishia</taxon>
    </lineage>
</organism>
<comment type="caution">
    <text evidence="3">The sequence shown here is derived from an EMBL/GenBank/DDBJ whole genome shotgun (WGS) entry which is preliminary data.</text>
</comment>
<feature type="transmembrane region" description="Helical" evidence="2">
    <location>
        <begin position="41"/>
        <end position="68"/>
    </location>
</feature>
<keyword evidence="2" id="KW-1133">Transmembrane helix</keyword>
<keyword evidence="2" id="KW-0472">Membrane</keyword>
<keyword evidence="2" id="KW-0812">Transmembrane</keyword>
<keyword evidence="4" id="KW-1185">Reference proteome</keyword>
<protein>
    <recommendedName>
        <fullName evidence="5">Alpha/beta hydrolase</fullName>
    </recommendedName>
</protein>
<dbReference type="InterPro" id="IPR029058">
    <property type="entry name" value="AB_hydrolase_fold"/>
</dbReference>
<name>A0A8H3TXN5_9TREE</name>
<evidence type="ECO:0000256" key="2">
    <source>
        <dbReference type="SAM" id="Phobius"/>
    </source>
</evidence>
<dbReference type="EMBL" id="BLZA01000030">
    <property type="protein sequence ID" value="GHJ88728.1"/>
    <property type="molecule type" value="Genomic_DNA"/>
</dbReference>
<dbReference type="SUPFAM" id="SSF53474">
    <property type="entry name" value="alpha/beta-Hydrolases"/>
    <property type="match status" value="1"/>
</dbReference>
<reference evidence="3" key="1">
    <citation type="submission" date="2020-07" db="EMBL/GenBank/DDBJ databases">
        <title>Draft Genome Sequence of a Deep-Sea Yeast, Naganishia (Cryptococcus) liquefaciens strain N6.</title>
        <authorList>
            <person name="Han Y.W."/>
            <person name="Kajitani R."/>
            <person name="Morimoto H."/>
            <person name="Parhat M."/>
            <person name="Tsubouchi H."/>
            <person name="Bakenova O."/>
            <person name="Ogata M."/>
            <person name="Argunhan B."/>
            <person name="Aoki R."/>
            <person name="Kajiwara S."/>
            <person name="Itoh T."/>
            <person name="Iwasaki H."/>
        </authorList>
    </citation>
    <scope>NUCLEOTIDE SEQUENCE</scope>
    <source>
        <strain evidence="3">N6</strain>
    </source>
</reference>
<dbReference type="Proteomes" id="UP000620104">
    <property type="component" value="Unassembled WGS sequence"/>
</dbReference>
<dbReference type="PANTHER" id="PTHR37471:SF1">
    <property type="entry name" value="AB HYDROLASE-1 DOMAIN-CONTAINING PROTEIN"/>
    <property type="match status" value="1"/>
</dbReference>
<evidence type="ECO:0008006" key="5">
    <source>
        <dbReference type="Google" id="ProtNLM"/>
    </source>
</evidence>
<gene>
    <name evidence="3" type="ORF">NliqN6_5130</name>
</gene>
<proteinExistence type="predicted"/>
<dbReference type="PANTHER" id="PTHR37471">
    <property type="entry name" value="UNNAMED PRODUCT"/>
    <property type="match status" value="1"/>
</dbReference>
<feature type="region of interest" description="Disordered" evidence="1">
    <location>
        <begin position="160"/>
        <end position="208"/>
    </location>
</feature>
<feature type="transmembrane region" description="Helical" evidence="2">
    <location>
        <begin position="75"/>
        <end position="97"/>
    </location>
</feature>
<feature type="compositionally biased region" description="Low complexity" evidence="1">
    <location>
        <begin position="172"/>
        <end position="186"/>
    </location>
</feature>
<dbReference type="AlphaFoldDB" id="A0A8H3TXN5"/>
<evidence type="ECO:0000313" key="3">
    <source>
        <dbReference type="EMBL" id="GHJ88728.1"/>
    </source>
</evidence>